<gene>
    <name evidence="2" type="ORF">BN869_000011909_1</name>
</gene>
<organism evidence="2">
    <name type="scientific">Bionectria ochroleuca</name>
    <name type="common">Gliocladium roseum</name>
    <dbReference type="NCBI Taxonomy" id="29856"/>
    <lineage>
        <taxon>Eukaryota</taxon>
        <taxon>Fungi</taxon>
        <taxon>Dikarya</taxon>
        <taxon>Ascomycota</taxon>
        <taxon>Pezizomycotina</taxon>
        <taxon>Sordariomycetes</taxon>
        <taxon>Hypocreomycetidae</taxon>
        <taxon>Hypocreales</taxon>
        <taxon>Bionectriaceae</taxon>
        <taxon>Clonostachys</taxon>
    </lineage>
</organism>
<name>A0A0B7KM98_BIOOC</name>
<accession>A0A0B7KM98</accession>
<dbReference type="AlphaFoldDB" id="A0A0B7KM98"/>
<feature type="compositionally biased region" description="Basic and acidic residues" evidence="1">
    <location>
        <begin position="1"/>
        <end position="32"/>
    </location>
</feature>
<sequence length="59" mass="6475">MHEDFCFLRQARRDHEGDMDDVGRSELGKDGGKAGTVGAGGYESTSSATKARQEWELVE</sequence>
<reference evidence="2" key="1">
    <citation type="submission" date="2015-01" db="EMBL/GenBank/DDBJ databases">
        <authorList>
            <person name="Durling Mikael"/>
        </authorList>
    </citation>
    <scope>NUCLEOTIDE SEQUENCE</scope>
</reference>
<proteinExistence type="predicted"/>
<feature type="region of interest" description="Disordered" evidence="1">
    <location>
        <begin position="1"/>
        <end position="59"/>
    </location>
</feature>
<evidence type="ECO:0000256" key="1">
    <source>
        <dbReference type="SAM" id="MobiDB-lite"/>
    </source>
</evidence>
<evidence type="ECO:0000313" key="2">
    <source>
        <dbReference type="EMBL" id="CEO55851.1"/>
    </source>
</evidence>
<protein>
    <submittedName>
        <fullName evidence="2">Uncharacterized protein</fullName>
    </submittedName>
</protein>
<dbReference type="EMBL" id="CDPU01000057">
    <property type="protein sequence ID" value="CEO55851.1"/>
    <property type="molecule type" value="Genomic_DNA"/>
</dbReference>